<keyword evidence="1" id="KW-1133">Transmembrane helix</keyword>
<dbReference type="SUPFAM" id="SSF103473">
    <property type="entry name" value="MFS general substrate transporter"/>
    <property type="match status" value="1"/>
</dbReference>
<organism evidence="2 3">
    <name type="scientific">Caligus rogercresseyi</name>
    <name type="common">Sea louse</name>
    <dbReference type="NCBI Taxonomy" id="217165"/>
    <lineage>
        <taxon>Eukaryota</taxon>
        <taxon>Metazoa</taxon>
        <taxon>Ecdysozoa</taxon>
        <taxon>Arthropoda</taxon>
        <taxon>Crustacea</taxon>
        <taxon>Multicrustacea</taxon>
        <taxon>Hexanauplia</taxon>
        <taxon>Copepoda</taxon>
        <taxon>Siphonostomatoida</taxon>
        <taxon>Caligidae</taxon>
        <taxon>Caligus</taxon>
    </lineage>
</organism>
<dbReference type="InterPro" id="IPR036259">
    <property type="entry name" value="MFS_trans_sf"/>
</dbReference>
<protein>
    <submittedName>
        <fullName evidence="2">Monocarboxylate transporter 12like</fullName>
    </submittedName>
</protein>
<dbReference type="Proteomes" id="UP000595437">
    <property type="component" value="Chromosome 6"/>
</dbReference>
<dbReference type="OrthoDB" id="6509908at2759"/>
<feature type="transmembrane region" description="Helical" evidence="1">
    <location>
        <begin position="312"/>
        <end position="330"/>
    </location>
</feature>
<dbReference type="GO" id="GO:0008028">
    <property type="term" value="F:monocarboxylic acid transmembrane transporter activity"/>
    <property type="evidence" value="ECO:0007669"/>
    <property type="project" value="TreeGrafter"/>
</dbReference>
<proteinExistence type="predicted"/>
<reference evidence="3" key="1">
    <citation type="submission" date="2021-01" db="EMBL/GenBank/DDBJ databases">
        <title>Caligus Genome Assembly.</title>
        <authorList>
            <person name="Gallardo-Escarate C."/>
        </authorList>
    </citation>
    <scope>NUCLEOTIDE SEQUENCE [LARGE SCALE GENOMIC DNA]</scope>
</reference>
<dbReference type="Pfam" id="PF07690">
    <property type="entry name" value="MFS_1"/>
    <property type="match status" value="1"/>
</dbReference>
<dbReference type="AlphaFoldDB" id="A0A7T8K7W3"/>
<dbReference type="Gene3D" id="1.20.1250.20">
    <property type="entry name" value="MFS general substrate transporter like domains"/>
    <property type="match status" value="1"/>
</dbReference>
<dbReference type="InterPro" id="IPR050327">
    <property type="entry name" value="Proton-linked_MCT"/>
</dbReference>
<keyword evidence="3" id="KW-1185">Reference proteome</keyword>
<evidence type="ECO:0000256" key="1">
    <source>
        <dbReference type="SAM" id="Phobius"/>
    </source>
</evidence>
<dbReference type="PANTHER" id="PTHR11360">
    <property type="entry name" value="MONOCARBOXYLATE TRANSPORTER"/>
    <property type="match status" value="1"/>
</dbReference>
<name>A0A7T8K7W3_CALRO</name>
<dbReference type="EMBL" id="CP045895">
    <property type="protein sequence ID" value="QQP49508.1"/>
    <property type="molecule type" value="Genomic_DNA"/>
</dbReference>
<feature type="non-terminal residue" evidence="2">
    <location>
        <position position="1"/>
    </location>
</feature>
<evidence type="ECO:0000313" key="3">
    <source>
        <dbReference type="Proteomes" id="UP000595437"/>
    </source>
</evidence>
<feature type="transmembrane region" description="Helical" evidence="1">
    <location>
        <begin position="165"/>
        <end position="186"/>
    </location>
</feature>
<feature type="transmembrane region" description="Helical" evidence="1">
    <location>
        <begin position="12"/>
        <end position="30"/>
    </location>
</feature>
<accession>A0A7T8K7W3</accession>
<gene>
    <name evidence="2" type="ORF">FKW44_010210</name>
</gene>
<dbReference type="InterPro" id="IPR011701">
    <property type="entry name" value="MFS"/>
</dbReference>
<keyword evidence="1" id="KW-0812">Transmembrane</keyword>
<feature type="transmembrane region" description="Helical" evidence="1">
    <location>
        <begin position="230"/>
        <end position="253"/>
    </location>
</feature>
<keyword evidence="1" id="KW-0472">Membrane</keyword>
<feature type="transmembrane region" description="Helical" evidence="1">
    <location>
        <begin position="274"/>
        <end position="300"/>
    </location>
</feature>
<dbReference type="PANTHER" id="PTHR11360:SF286">
    <property type="entry name" value="GH22266P"/>
    <property type="match status" value="1"/>
</dbReference>
<sequence>LLLREYGSWRSVNVIFSGLMLNCCVFGAFMRPLKKLSTPAKEPLPVLPSIVEEEEEVSPFRSRLLSDRRSTIATDRNASHFLLKPPREQMPRNVSASKLESMRVEEKSLKVIRPLSKKDIFYSGSVMRLDSHAVSVLSLAPVEEETGFKAVFQEMLDFSHFKNPLFALICASNAFAFLSMYIPYIYLPNMITSQGNGEISAGEASSIVSAIGVSNTAGRILLGFMTDFPWVNSLLISNVSLLMSGISILAFPFCRSYMEFLITSLSLGFSLSGFLSLISIVLADIFGIASLLLHLAPFILGPPLAGAVYDVFGYYTPAFVMAGSSSYLVLS</sequence>
<evidence type="ECO:0000313" key="2">
    <source>
        <dbReference type="EMBL" id="QQP49508.1"/>
    </source>
</evidence>